<evidence type="ECO:0000313" key="2">
    <source>
        <dbReference type="EMBL" id="QDZ16164.1"/>
    </source>
</evidence>
<dbReference type="InterPro" id="IPR003746">
    <property type="entry name" value="DUF167"/>
</dbReference>
<dbReference type="SUPFAM" id="SSF69786">
    <property type="entry name" value="YggU-like"/>
    <property type="match status" value="1"/>
</dbReference>
<proteinExistence type="inferred from homology"/>
<dbReference type="RefSeq" id="WP_146322168.1">
    <property type="nucleotide sequence ID" value="NZ_CP042305.1"/>
</dbReference>
<comment type="similarity">
    <text evidence="1">Belongs to the UPF0235 family.</text>
</comment>
<dbReference type="InterPro" id="IPR036591">
    <property type="entry name" value="YggU-like_sf"/>
</dbReference>
<evidence type="ECO:0000313" key="3">
    <source>
        <dbReference type="Proteomes" id="UP000320216"/>
    </source>
</evidence>
<dbReference type="NCBIfam" id="TIGR00251">
    <property type="entry name" value="DUF167 family protein"/>
    <property type="match status" value="1"/>
</dbReference>
<protein>
    <submittedName>
        <fullName evidence="2">DUF167 domain-containing protein</fullName>
    </submittedName>
</protein>
<gene>
    <name evidence="2" type="ORF">FPZ11_16595</name>
</gene>
<accession>A0A5B8M817</accession>
<dbReference type="SMART" id="SM01152">
    <property type="entry name" value="DUF167"/>
    <property type="match status" value="1"/>
</dbReference>
<reference evidence="2 3" key="1">
    <citation type="submission" date="2019-07" db="EMBL/GenBank/DDBJ databases">
        <title>Full genome sequence of Humibacter sp. WJ7-1.</title>
        <authorList>
            <person name="Im W.-T."/>
        </authorList>
    </citation>
    <scope>NUCLEOTIDE SEQUENCE [LARGE SCALE GENOMIC DNA]</scope>
    <source>
        <strain evidence="2 3">WJ7-1</strain>
    </source>
</reference>
<dbReference type="KEGG" id="huw:FPZ11_16595"/>
<organism evidence="2 3">
    <name type="scientific">Humibacter ginsenosidimutans</name>
    <dbReference type="NCBI Taxonomy" id="2599293"/>
    <lineage>
        <taxon>Bacteria</taxon>
        <taxon>Bacillati</taxon>
        <taxon>Actinomycetota</taxon>
        <taxon>Actinomycetes</taxon>
        <taxon>Micrococcales</taxon>
        <taxon>Microbacteriaceae</taxon>
        <taxon>Humibacter</taxon>
    </lineage>
</organism>
<dbReference type="OrthoDB" id="9801878at2"/>
<keyword evidence="3" id="KW-1185">Reference proteome</keyword>
<evidence type="ECO:0000256" key="1">
    <source>
        <dbReference type="ARBA" id="ARBA00010364"/>
    </source>
</evidence>
<dbReference type="Gene3D" id="3.30.1200.10">
    <property type="entry name" value="YggU-like"/>
    <property type="match status" value="1"/>
</dbReference>
<dbReference type="Pfam" id="PF02594">
    <property type="entry name" value="DUF167"/>
    <property type="match status" value="1"/>
</dbReference>
<name>A0A5B8M817_9MICO</name>
<dbReference type="EMBL" id="CP042305">
    <property type="protein sequence ID" value="QDZ16164.1"/>
    <property type="molecule type" value="Genomic_DNA"/>
</dbReference>
<sequence>MAAPLAPRRLTVRVTPGSRKGPLVEPTDAWPGVELLVFVRERAVDGAANDAVVRALASYLEVRPADVRIVRGGSSRVKLIEVGG</sequence>
<dbReference type="Proteomes" id="UP000320216">
    <property type="component" value="Chromosome"/>
</dbReference>
<dbReference type="AlphaFoldDB" id="A0A5B8M817"/>